<organism evidence="1 2">
    <name type="scientific">Flemingia macrophylla</name>
    <dbReference type="NCBI Taxonomy" id="520843"/>
    <lineage>
        <taxon>Eukaryota</taxon>
        <taxon>Viridiplantae</taxon>
        <taxon>Streptophyta</taxon>
        <taxon>Embryophyta</taxon>
        <taxon>Tracheophyta</taxon>
        <taxon>Spermatophyta</taxon>
        <taxon>Magnoliopsida</taxon>
        <taxon>eudicotyledons</taxon>
        <taxon>Gunneridae</taxon>
        <taxon>Pentapetalae</taxon>
        <taxon>rosids</taxon>
        <taxon>fabids</taxon>
        <taxon>Fabales</taxon>
        <taxon>Fabaceae</taxon>
        <taxon>Papilionoideae</taxon>
        <taxon>50 kb inversion clade</taxon>
        <taxon>NPAAA clade</taxon>
        <taxon>indigoferoid/millettioid clade</taxon>
        <taxon>Phaseoleae</taxon>
        <taxon>Flemingia</taxon>
    </lineage>
</organism>
<name>A0ABD1LKD6_9FABA</name>
<accession>A0ABD1LKD6</accession>
<keyword evidence="2" id="KW-1185">Reference proteome</keyword>
<proteinExistence type="predicted"/>
<evidence type="ECO:0000313" key="2">
    <source>
        <dbReference type="Proteomes" id="UP001603857"/>
    </source>
</evidence>
<sequence>MITCPFSDQIWKVWLAHLNSPTLLNQDAKGHFNGHLTAVSWKREVRRWRVVWVIWKARNYCVFNGDALEN</sequence>
<gene>
    <name evidence="1" type="ORF">Fmac_023054</name>
</gene>
<reference evidence="1 2" key="1">
    <citation type="submission" date="2024-08" db="EMBL/GenBank/DDBJ databases">
        <title>Insights into the chromosomal genome structure of Flemingia macrophylla.</title>
        <authorList>
            <person name="Ding Y."/>
            <person name="Zhao Y."/>
            <person name="Bi W."/>
            <person name="Wu M."/>
            <person name="Zhao G."/>
            <person name="Gong Y."/>
            <person name="Li W."/>
            <person name="Zhang P."/>
        </authorList>
    </citation>
    <scope>NUCLEOTIDE SEQUENCE [LARGE SCALE GENOMIC DNA]</scope>
    <source>
        <strain evidence="1">DYQJB</strain>
        <tissue evidence="1">Leaf</tissue>
    </source>
</reference>
<protein>
    <submittedName>
        <fullName evidence="1">Uncharacterized protein</fullName>
    </submittedName>
</protein>
<dbReference type="AlphaFoldDB" id="A0ABD1LKD6"/>
<comment type="caution">
    <text evidence="1">The sequence shown here is derived from an EMBL/GenBank/DDBJ whole genome shotgun (WGS) entry which is preliminary data.</text>
</comment>
<dbReference type="Proteomes" id="UP001603857">
    <property type="component" value="Unassembled WGS sequence"/>
</dbReference>
<evidence type="ECO:0000313" key="1">
    <source>
        <dbReference type="EMBL" id="KAL2323996.1"/>
    </source>
</evidence>
<dbReference type="EMBL" id="JBGMDY010000008">
    <property type="protein sequence ID" value="KAL2323996.1"/>
    <property type="molecule type" value="Genomic_DNA"/>
</dbReference>